<keyword evidence="9" id="KW-1185">Reference proteome</keyword>
<name>A0A344L6D7_9PSEU</name>
<dbReference type="KEGG" id="aab:A4R43_14580"/>
<keyword evidence="6 7" id="KW-0472">Membrane</keyword>
<evidence type="ECO:0000256" key="4">
    <source>
        <dbReference type="ARBA" id="ARBA00022692"/>
    </source>
</evidence>
<evidence type="ECO:0000256" key="5">
    <source>
        <dbReference type="ARBA" id="ARBA00022989"/>
    </source>
</evidence>
<comment type="subcellular location">
    <subcellularLocation>
        <location evidence="1">Cell membrane</location>
    </subcellularLocation>
</comment>
<accession>A0A344L6D7</accession>
<keyword evidence="4 7" id="KW-0812">Transmembrane</keyword>
<dbReference type="Pfam" id="PF05423">
    <property type="entry name" value="Mycobact_memb"/>
    <property type="match status" value="1"/>
</dbReference>
<evidence type="ECO:0000256" key="2">
    <source>
        <dbReference type="ARBA" id="ARBA00007531"/>
    </source>
</evidence>
<dbReference type="EMBL" id="CP015163">
    <property type="protein sequence ID" value="AXB43611.1"/>
    <property type="molecule type" value="Genomic_DNA"/>
</dbReference>
<keyword evidence="3" id="KW-1003">Cell membrane</keyword>
<dbReference type="InterPro" id="IPR008693">
    <property type="entry name" value="MmpS"/>
</dbReference>
<dbReference type="Gene3D" id="2.60.40.2880">
    <property type="entry name" value="MmpS1-5, C-terminal soluble domain"/>
    <property type="match status" value="1"/>
</dbReference>
<evidence type="ECO:0000256" key="6">
    <source>
        <dbReference type="ARBA" id="ARBA00023136"/>
    </source>
</evidence>
<dbReference type="GO" id="GO:0005886">
    <property type="term" value="C:plasma membrane"/>
    <property type="evidence" value="ECO:0007669"/>
    <property type="project" value="UniProtKB-SubCell"/>
</dbReference>
<reference evidence="8 9" key="1">
    <citation type="submission" date="2016-04" db="EMBL/GenBank/DDBJ databases">
        <title>Complete genome sequence and analysis of deep-sea sediment isolate, Amycolatopsis sp. WP1.</title>
        <authorList>
            <person name="Wang H."/>
            <person name="Chen S."/>
            <person name="Wu Q."/>
        </authorList>
    </citation>
    <scope>NUCLEOTIDE SEQUENCE [LARGE SCALE GENOMIC DNA]</scope>
    <source>
        <strain evidence="8 9">WP1</strain>
    </source>
</reference>
<evidence type="ECO:0000313" key="9">
    <source>
        <dbReference type="Proteomes" id="UP000250434"/>
    </source>
</evidence>
<dbReference type="AlphaFoldDB" id="A0A344L6D7"/>
<evidence type="ECO:0000256" key="3">
    <source>
        <dbReference type="ARBA" id="ARBA00022475"/>
    </source>
</evidence>
<keyword evidence="5 7" id="KW-1133">Transmembrane helix</keyword>
<dbReference type="InterPro" id="IPR038468">
    <property type="entry name" value="MmpS_C"/>
</dbReference>
<comment type="similarity">
    <text evidence="2">Belongs to the MmpS family.</text>
</comment>
<dbReference type="RefSeq" id="WP_162788470.1">
    <property type="nucleotide sequence ID" value="NZ_CP015163.1"/>
</dbReference>
<evidence type="ECO:0000256" key="7">
    <source>
        <dbReference type="SAM" id="Phobius"/>
    </source>
</evidence>
<proteinExistence type="inferred from homology"/>
<sequence>MTAAEDDEEAAKRAAERRARRLLGGVSLVLGVAVVGAASIVLQVTAGERTARSNQQAPRVRADHVAPIAPPMPSKYVTYELSGDNGARNITYVGNELTVAQEMSAELPWSRTLEQLTPSSGYFSISAQNPAAGSLTCRIVVDGQVVSQKSTTVAKNVVTCSHSR</sequence>
<protein>
    <submittedName>
        <fullName evidence="8">Uncharacterized protein</fullName>
    </submittedName>
</protein>
<feature type="transmembrane region" description="Helical" evidence="7">
    <location>
        <begin position="22"/>
        <end position="42"/>
    </location>
</feature>
<organism evidence="8 9">
    <name type="scientific">Amycolatopsis albispora</name>
    <dbReference type="NCBI Taxonomy" id="1804986"/>
    <lineage>
        <taxon>Bacteria</taxon>
        <taxon>Bacillati</taxon>
        <taxon>Actinomycetota</taxon>
        <taxon>Actinomycetes</taxon>
        <taxon>Pseudonocardiales</taxon>
        <taxon>Pseudonocardiaceae</taxon>
        <taxon>Amycolatopsis</taxon>
    </lineage>
</organism>
<gene>
    <name evidence="8" type="ORF">A4R43_14580</name>
</gene>
<evidence type="ECO:0000256" key="1">
    <source>
        <dbReference type="ARBA" id="ARBA00004236"/>
    </source>
</evidence>
<dbReference type="Proteomes" id="UP000250434">
    <property type="component" value="Chromosome"/>
</dbReference>
<evidence type="ECO:0000313" key="8">
    <source>
        <dbReference type="EMBL" id="AXB43611.1"/>
    </source>
</evidence>